<dbReference type="PANTHER" id="PTHR43224">
    <property type="entry name" value="AMIDINOTRANSFERASE"/>
    <property type="match status" value="1"/>
</dbReference>
<dbReference type="EMBL" id="VCEJ01000002">
    <property type="protein sequence ID" value="TLV02308.1"/>
    <property type="molecule type" value="Genomic_DNA"/>
</dbReference>
<dbReference type="SUPFAM" id="SSF55909">
    <property type="entry name" value="Pentein"/>
    <property type="match status" value="1"/>
</dbReference>
<comment type="caution">
    <text evidence="1">The sequence shown here is derived from an EMBL/GenBank/DDBJ whole genome shotgun (WGS) entry which is preliminary data.</text>
</comment>
<dbReference type="PIRSF" id="PIRSF028188">
    <property type="entry name" value="Amdntrnsf_FN0238"/>
    <property type="match status" value="1"/>
</dbReference>
<dbReference type="Proteomes" id="UP000306402">
    <property type="component" value="Unassembled WGS sequence"/>
</dbReference>
<accession>A0A5R9L1L9</accession>
<organism evidence="1 2">
    <name type="scientific">Dyadobacter luticola</name>
    <dbReference type="NCBI Taxonomy" id="1979387"/>
    <lineage>
        <taxon>Bacteria</taxon>
        <taxon>Pseudomonadati</taxon>
        <taxon>Bacteroidota</taxon>
        <taxon>Cytophagia</taxon>
        <taxon>Cytophagales</taxon>
        <taxon>Spirosomataceae</taxon>
        <taxon>Dyadobacter</taxon>
    </lineage>
</organism>
<dbReference type="OrthoDB" id="9788268at2"/>
<dbReference type="Gene3D" id="3.75.10.10">
    <property type="entry name" value="L-arginine/glycine Amidinotransferase, Chain A"/>
    <property type="match status" value="1"/>
</dbReference>
<reference evidence="1 2" key="1">
    <citation type="submission" date="2019-05" db="EMBL/GenBank/DDBJ databases">
        <authorList>
            <person name="Qu J.-H."/>
        </authorList>
    </citation>
    <scope>NUCLEOTIDE SEQUENCE [LARGE SCALE GENOMIC DNA]</scope>
    <source>
        <strain evidence="1 2">T17</strain>
    </source>
</reference>
<keyword evidence="2" id="KW-1185">Reference proteome</keyword>
<gene>
    <name evidence="1" type="ORF">FEN17_01320</name>
</gene>
<sequence>MRTITSSAQIQPQSTARIMMIRPVRFGFNAETAASNEFQQEHFVLQNGESAQQAAQEEFDLMIEQLARIGLDVQVFSDNDEQHRPDAIFSNNWVSFHQSGKVVLYPMMAENRRLERRDDIIAALRNSYKVEEIIDLTHFESEGKYLEGTGSMVLDRRYKIAYACLSPRTHPEVLDAFADAMGYEIVAFTASDENDKPIYHTNVLMCIGDIFAVVCLEAIKNPDERLMVRSALEETNKYIVEITLEQVRHFAGNMLMVRNTRGDKFLVMSTQAYDSLTQKQKQVLSDYARLVHTDLTVIEGYGGGSARCMMTEIHLPRK</sequence>
<dbReference type="PANTHER" id="PTHR43224:SF1">
    <property type="entry name" value="AMIDINOTRANSFERASE"/>
    <property type="match status" value="1"/>
</dbReference>
<dbReference type="InterPro" id="IPR014541">
    <property type="entry name" value="Amdntrnsf_FN0238"/>
</dbReference>
<name>A0A5R9L1L9_9BACT</name>
<dbReference type="AlphaFoldDB" id="A0A5R9L1L9"/>
<evidence type="ECO:0000313" key="1">
    <source>
        <dbReference type="EMBL" id="TLV02308.1"/>
    </source>
</evidence>
<dbReference type="Pfam" id="PF19420">
    <property type="entry name" value="DDAH_eukar"/>
    <property type="match status" value="1"/>
</dbReference>
<dbReference type="NCBIfam" id="NF046062">
    <property type="entry name" value="citrull_CtlX"/>
    <property type="match status" value="1"/>
</dbReference>
<dbReference type="GO" id="GO:0016740">
    <property type="term" value="F:transferase activity"/>
    <property type="evidence" value="ECO:0007669"/>
    <property type="project" value="UniProtKB-KW"/>
</dbReference>
<proteinExistence type="predicted"/>
<keyword evidence="1" id="KW-0808">Transferase</keyword>
<protein>
    <submittedName>
        <fullName evidence="1">Amidinotransferase</fullName>
    </submittedName>
</protein>
<evidence type="ECO:0000313" key="2">
    <source>
        <dbReference type="Proteomes" id="UP000306402"/>
    </source>
</evidence>
<dbReference type="RefSeq" id="WP_138363517.1">
    <property type="nucleotide sequence ID" value="NZ_VCEJ01000002.1"/>
</dbReference>